<evidence type="ECO:0000256" key="7">
    <source>
        <dbReference type="ARBA" id="ARBA00022840"/>
    </source>
</evidence>
<dbReference type="InterPro" id="IPR050338">
    <property type="entry name" value="DisA"/>
</dbReference>
<comment type="function">
    <text evidence="10">Catalyzes the condensation of 2 ATP molecules into cyclic di-AMP (c-di-AMP), a second messenger used to regulate differing processes in different bacteria.</text>
</comment>
<gene>
    <name evidence="10" type="primary">dacA</name>
    <name evidence="12" type="ORF">C3F09_09265</name>
</gene>
<accession>A0A855X254</accession>
<evidence type="ECO:0000256" key="5">
    <source>
        <dbReference type="ARBA" id="ARBA00022695"/>
    </source>
</evidence>
<dbReference type="SUPFAM" id="SSF143597">
    <property type="entry name" value="YojJ-like"/>
    <property type="match status" value="1"/>
</dbReference>
<dbReference type="PROSITE" id="PS51794">
    <property type="entry name" value="DAC"/>
    <property type="match status" value="1"/>
</dbReference>
<feature type="domain" description="DAC" evidence="11">
    <location>
        <begin position="83"/>
        <end position="240"/>
    </location>
</feature>
<dbReference type="Pfam" id="PF02457">
    <property type="entry name" value="DAC"/>
    <property type="match status" value="1"/>
</dbReference>
<dbReference type="Pfam" id="PF19293">
    <property type="entry name" value="CdaA_N"/>
    <property type="match status" value="1"/>
</dbReference>
<dbReference type="PIRSF" id="PIRSF004793">
    <property type="entry name" value="UCP004793"/>
    <property type="match status" value="1"/>
</dbReference>
<keyword evidence="7 10" id="KW-0067">ATP-binding</keyword>
<dbReference type="GO" id="GO:0006171">
    <property type="term" value="P:cAMP biosynthetic process"/>
    <property type="evidence" value="ECO:0007669"/>
    <property type="project" value="InterPro"/>
</dbReference>
<dbReference type="GO" id="GO:0004016">
    <property type="term" value="F:adenylate cyclase activity"/>
    <property type="evidence" value="ECO:0007669"/>
    <property type="project" value="UniProtKB-UniRule"/>
</dbReference>
<organism evidence="12 13">
    <name type="scientific">candidate division GN15 bacterium</name>
    <dbReference type="NCBI Taxonomy" id="2072418"/>
    <lineage>
        <taxon>Bacteria</taxon>
        <taxon>candidate division GN15</taxon>
    </lineage>
</organism>
<dbReference type="EMBL" id="PQAP01000149">
    <property type="protein sequence ID" value="PWB70287.1"/>
    <property type="molecule type" value="Genomic_DNA"/>
</dbReference>
<keyword evidence="4 10" id="KW-0812">Transmembrane</keyword>
<keyword evidence="2 10" id="KW-1003">Cell membrane</keyword>
<comment type="similarity">
    <text evidence="10">Belongs to the adenylate cyclase family. DacA/CdaA subfamily.</text>
</comment>
<comment type="catalytic activity">
    <reaction evidence="1 10">
        <text>2 ATP = 3',3'-c-di-AMP + 2 diphosphate</text>
        <dbReference type="Rhea" id="RHEA:35655"/>
        <dbReference type="ChEBI" id="CHEBI:30616"/>
        <dbReference type="ChEBI" id="CHEBI:33019"/>
        <dbReference type="ChEBI" id="CHEBI:71500"/>
        <dbReference type="EC" id="2.7.7.85"/>
    </reaction>
</comment>
<dbReference type="InterPro" id="IPR003390">
    <property type="entry name" value="DNA_integrity_scan_DisA_N"/>
</dbReference>
<dbReference type="Proteomes" id="UP000250918">
    <property type="component" value="Unassembled WGS sequence"/>
</dbReference>
<dbReference type="HAMAP" id="MF_01499">
    <property type="entry name" value="DacA"/>
    <property type="match status" value="1"/>
</dbReference>
<keyword evidence="5 10" id="KW-0548">Nucleotidyltransferase</keyword>
<dbReference type="InterPro" id="IPR014046">
    <property type="entry name" value="C-di-AMP_synthase"/>
</dbReference>
<proteinExistence type="inferred from homology"/>
<dbReference type="NCBIfam" id="TIGR00159">
    <property type="entry name" value="diadenylate cyclase CdaA"/>
    <property type="match status" value="1"/>
</dbReference>
<evidence type="ECO:0000259" key="11">
    <source>
        <dbReference type="PROSITE" id="PS51794"/>
    </source>
</evidence>
<comment type="caution">
    <text evidence="12">The sequence shown here is derived from an EMBL/GenBank/DDBJ whole genome shotgun (WGS) entry which is preliminary data.</text>
</comment>
<evidence type="ECO:0000313" key="12">
    <source>
        <dbReference type="EMBL" id="PWB70287.1"/>
    </source>
</evidence>
<evidence type="ECO:0000256" key="9">
    <source>
        <dbReference type="ARBA" id="ARBA00023136"/>
    </source>
</evidence>
<comment type="caution">
    <text evidence="10">Lacks conserved residue(s) required for the propagation of feature annotation.</text>
</comment>
<dbReference type="EC" id="2.7.7.85" evidence="10"/>
<evidence type="ECO:0000256" key="8">
    <source>
        <dbReference type="ARBA" id="ARBA00022989"/>
    </source>
</evidence>
<evidence type="ECO:0000256" key="3">
    <source>
        <dbReference type="ARBA" id="ARBA00022679"/>
    </source>
</evidence>
<dbReference type="GO" id="GO:0106408">
    <property type="term" value="F:diadenylate cyclase activity"/>
    <property type="evidence" value="ECO:0007669"/>
    <property type="project" value="UniProtKB-EC"/>
</dbReference>
<dbReference type="InterPro" id="IPR036888">
    <property type="entry name" value="DNA_integrity_DisA_N_sf"/>
</dbReference>
<evidence type="ECO:0000256" key="2">
    <source>
        <dbReference type="ARBA" id="ARBA00022475"/>
    </source>
</evidence>
<keyword evidence="8 10" id="KW-1133">Transmembrane helix</keyword>
<dbReference type="Gene3D" id="3.40.1700.10">
    <property type="entry name" value="DNA integrity scanning protein, DisA, N-terminal domain"/>
    <property type="match status" value="1"/>
</dbReference>
<dbReference type="GO" id="GO:0005524">
    <property type="term" value="F:ATP binding"/>
    <property type="evidence" value="ECO:0007669"/>
    <property type="project" value="UniProtKB-UniRule"/>
</dbReference>
<evidence type="ECO:0000256" key="1">
    <source>
        <dbReference type="ARBA" id="ARBA00000877"/>
    </source>
</evidence>
<comment type="subunit">
    <text evidence="10">Probably a homodimer.</text>
</comment>
<dbReference type="PANTHER" id="PTHR34185">
    <property type="entry name" value="DIADENYLATE CYCLASE"/>
    <property type="match status" value="1"/>
</dbReference>
<dbReference type="AlphaFoldDB" id="A0A855X254"/>
<keyword evidence="6 10" id="KW-0547">Nucleotide-binding</keyword>
<dbReference type="InterPro" id="IPR045585">
    <property type="entry name" value="CdaA_N"/>
</dbReference>
<keyword evidence="3 10" id="KW-0808">Transferase</keyword>
<name>A0A855X254_9BACT</name>
<keyword evidence="9 10" id="KW-0472">Membrane</keyword>
<evidence type="ECO:0000313" key="13">
    <source>
        <dbReference type="Proteomes" id="UP000250918"/>
    </source>
</evidence>
<evidence type="ECO:0000256" key="4">
    <source>
        <dbReference type="ARBA" id="ARBA00022692"/>
    </source>
</evidence>
<evidence type="ECO:0000256" key="10">
    <source>
        <dbReference type="HAMAP-Rule" id="MF_01499"/>
    </source>
</evidence>
<feature type="transmembrane region" description="Helical" evidence="10">
    <location>
        <begin position="12"/>
        <end position="29"/>
    </location>
</feature>
<sequence length="253" mass="28384">MTLFEYDFLKFTLKDLIDVLIVTFIIYQLLKLTKGTRSAQIIVGMVLIAGIAFFSYWFQFEALSWLFTNLATVGFIVLVIVFQPELRGALAHIGQNPLFRRLVSLEQKKVLEEVARAALRLSELRYGGLIVIERRTGLRNFAESGREMNADLSSELLVTLFTPYTPLHDGAVIVSGNYIISAAASLPLTTNPRYHKLFGMRHKAAIGVSEVSDAVVVVVSEETQAISIAYEGNLESDIKMSDFRERLAVYLKK</sequence>
<dbReference type="PANTHER" id="PTHR34185:SF1">
    <property type="entry name" value="DIADENYLATE CYCLASE"/>
    <property type="match status" value="1"/>
</dbReference>
<dbReference type="InterPro" id="IPR034701">
    <property type="entry name" value="CdaA"/>
</dbReference>
<feature type="transmembrane region" description="Helical" evidence="10">
    <location>
        <begin position="64"/>
        <end position="82"/>
    </location>
</feature>
<reference evidence="12 13" key="1">
    <citation type="journal article" date="2018" name="ISME J.">
        <title>A methanotrophic archaeon couples anaerobic oxidation of methane to Fe(III) reduction.</title>
        <authorList>
            <person name="Cai C."/>
            <person name="Leu A.O."/>
            <person name="Xie G.J."/>
            <person name="Guo J."/>
            <person name="Feng Y."/>
            <person name="Zhao J.X."/>
            <person name="Tyson G.W."/>
            <person name="Yuan Z."/>
            <person name="Hu S."/>
        </authorList>
    </citation>
    <scope>NUCLEOTIDE SEQUENCE [LARGE SCALE GENOMIC DNA]</scope>
    <source>
        <strain evidence="12">FeB_12</strain>
    </source>
</reference>
<evidence type="ECO:0000256" key="6">
    <source>
        <dbReference type="ARBA" id="ARBA00022741"/>
    </source>
</evidence>
<feature type="transmembrane region" description="Helical" evidence="10">
    <location>
        <begin position="41"/>
        <end position="58"/>
    </location>
</feature>
<protein>
    <recommendedName>
        <fullName evidence="10">Diadenylate cyclase</fullName>
        <shortName evidence="10">DAC</shortName>
        <ecNumber evidence="10">2.7.7.85</ecNumber>
    </recommendedName>
    <alternativeName>
        <fullName evidence="10">Cyclic-di-AMP synthase</fullName>
        <shortName evidence="10">c-di-AMP synthase</shortName>
    </alternativeName>
</protein>